<dbReference type="AlphaFoldDB" id="A0A2W1JX47"/>
<keyword evidence="2" id="KW-1185">Reference proteome</keyword>
<organism evidence="1 2">
    <name type="scientific">Acaryochloris thomasi RCC1774</name>
    <dbReference type="NCBI Taxonomy" id="1764569"/>
    <lineage>
        <taxon>Bacteria</taxon>
        <taxon>Bacillati</taxon>
        <taxon>Cyanobacteriota</taxon>
        <taxon>Cyanophyceae</taxon>
        <taxon>Acaryochloridales</taxon>
        <taxon>Acaryochloridaceae</taxon>
        <taxon>Acaryochloris</taxon>
        <taxon>Acaryochloris thomasi</taxon>
    </lineage>
</organism>
<sequence length="84" mass="9194">MNLQAVILAGGSGDLNHLPCKIILTIDLPVAVAWSRLRPVIGLEHSRLNPKLQPLILSFNLWLSSGGCFNLSKDSFCDFIGDDF</sequence>
<name>A0A2W1JX47_9CYAN</name>
<dbReference type="Proteomes" id="UP000248857">
    <property type="component" value="Unassembled WGS sequence"/>
</dbReference>
<proteinExistence type="predicted"/>
<gene>
    <name evidence="1" type="ORF">C1752_00647</name>
</gene>
<comment type="caution">
    <text evidence="1">The sequence shown here is derived from an EMBL/GenBank/DDBJ whole genome shotgun (WGS) entry which is preliminary data.</text>
</comment>
<protein>
    <submittedName>
        <fullName evidence="1">Uncharacterized protein</fullName>
    </submittedName>
</protein>
<dbReference type="EMBL" id="PQWO01000002">
    <property type="protein sequence ID" value="PZD74925.1"/>
    <property type="molecule type" value="Genomic_DNA"/>
</dbReference>
<reference evidence="1 2" key="1">
    <citation type="journal article" date="2018" name="Sci. Rep.">
        <title>A novel species of the marine cyanobacterium Acaryochloris with a unique pigment content and lifestyle.</title>
        <authorList>
            <person name="Partensky F."/>
            <person name="Six C."/>
            <person name="Ratin M."/>
            <person name="Garczarek L."/>
            <person name="Vaulot D."/>
            <person name="Probert I."/>
            <person name="Calteau A."/>
            <person name="Gourvil P."/>
            <person name="Marie D."/>
            <person name="Grebert T."/>
            <person name="Bouchier C."/>
            <person name="Le Panse S."/>
            <person name="Gachenot M."/>
            <person name="Rodriguez F."/>
            <person name="Garrido J.L."/>
        </authorList>
    </citation>
    <scope>NUCLEOTIDE SEQUENCE [LARGE SCALE GENOMIC DNA]</scope>
    <source>
        <strain evidence="1 2">RCC1774</strain>
    </source>
</reference>
<accession>A0A2W1JX47</accession>
<evidence type="ECO:0000313" key="2">
    <source>
        <dbReference type="Proteomes" id="UP000248857"/>
    </source>
</evidence>
<evidence type="ECO:0000313" key="1">
    <source>
        <dbReference type="EMBL" id="PZD74925.1"/>
    </source>
</evidence>